<dbReference type="RefSeq" id="WP_303279098.1">
    <property type="nucleotide sequence ID" value="NZ_JAUOEK010000154.1"/>
</dbReference>
<keyword evidence="1" id="KW-0732">Signal</keyword>
<organism evidence="3 4">
    <name type="scientific">Flavivirga aquimarina</name>
    <dbReference type="NCBI Taxonomy" id="2027862"/>
    <lineage>
        <taxon>Bacteria</taxon>
        <taxon>Pseudomonadati</taxon>
        <taxon>Bacteroidota</taxon>
        <taxon>Flavobacteriia</taxon>
        <taxon>Flavobacteriales</taxon>
        <taxon>Flavobacteriaceae</taxon>
        <taxon>Flavivirga</taxon>
    </lineage>
</organism>
<dbReference type="EC" id="3.1.1.103" evidence="3"/>
<dbReference type="InterPro" id="IPR050491">
    <property type="entry name" value="AmpC-like"/>
</dbReference>
<evidence type="ECO:0000313" key="3">
    <source>
        <dbReference type="EMBL" id="MDO5971382.1"/>
    </source>
</evidence>
<comment type="caution">
    <text evidence="3">The sequence shown here is derived from an EMBL/GenBank/DDBJ whole genome shotgun (WGS) entry which is preliminary data.</text>
</comment>
<dbReference type="InterPro" id="IPR012338">
    <property type="entry name" value="Beta-lactam/transpept-like"/>
</dbReference>
<proteinExistence type="predicted"/>
<reference evidence="3" key="1">
    <citation type="submission" date="2023-07" db="EMBL/GenBank/DDBJ databases">
        <title>Two novel species in the genus Flavivirga.</title>
        <authorList>
            <person name="Kwon K."/>
        </authorList>
    </citation>
    <scope>NUCLEOTIDE SEQUENCE</scope>
    <source>
        <strain evidence="3">KCTC 52353</strain>
    </source>
</reference>
<sequence length="553" mass="62659">MKPKYLFILLISFNLVTVQAQLSEIQSQKIDSLFNTWNEENHPGGTLGIMQNGKIIYSKAFGLASLEYQVPNTIGTIFNIASVSKQLTAMGIVLLHEKGKLSIDDDIRKYLPDMPDFGHTITIRHMLHHTSGMRSLHAMLGLAGWRDGDPRTSEDLYRFMLKQKELNFIPGDEYLYCNTGYILMAKIIENVTKEKFPQWMKANVFDPLRMTDTYVEDRYDRIVPNNATSYYGSNDVFFRAVEYWGYVGSGNVHSTTTDLLNWLQNFSTPTSNWSSAFEMLKTTDTLNNGSENNYAFGVNFGNYKAYNKISHGGSIGGFRAYASHYPEEQLSIAVLTNFSSSNSRGIERKIANILLKDKSKATPEIAKAEISKSVISFPLEQLTGKYEIQSGVIANITIENDSLHVLQEWNNSEYNIYKTKGNTYQIPKEDNVQFTFSELKDNATQLLSVNQNGRKIDAKRYVEEDLSSISLNDYVGRFYSPELESTLDIILKEDQLIGHHGRHGDFPMKLLSTDVLEITGFASVDVVRDVENVITGIRISNGRARNVLFEKQK</sequence>
<feature type="domain" description="Beta-lactamase-related" evidence="2">
    <location>
        <begin position="39"/>
        <end position="350"/>
    </location>
</feature>
<protein>
    <submittedName>
        <fullName evidence="3">Serine hydrolase domain-containing protein</fullName>
        <ecNumber evidence="3">3.1.1.103</ecNumber>
    </submittedName>
</protein>
<accession>A0ABT8WEF4</accession>
<feature type="chain" id="PRO_5045487548" evidence="1">
    <location>
        <begin position="21"/>
        <end position="553"/>
    </location>
</feature>
<feature type="signal peptide" evidence="1">
    <location>
        <begin position="1"/>
        <end position="20"/>
    </location>
</feature>
<dbReference type="SUPFAM" id="SSF56601">
    <property type="entry name" value="beta-lactamase/transpeptidase-like"/>
    <property type="match status" value="1"/>
</dbReference>
<dbReference type="PANTHER" id="PTHR46825">
    <property type="entry name" value="D-ALANYL-D-ALANINE-CARBOXYPEPTIDASE/ENDOPEPTIDASE AMPH"/>
    <property type="match status" value="1"/>
</dbReference>
<dbReference type="InterPro" id="IPR001466">
    <property type="entry name" value="Beta-lactam-related"/>
</dbReference>
<dbReference type="Gene3D" id="3.40.710.10">
    <property type="entry name" value="DD-peptidase/beta-lactamase superfamily"/>
    <property type="match status" value="1"/>
</dbReference>
<evidence type="ECO:0000313" key="4">
    <source>
        <dbReference type="Proteomes" id="UP001176883"/>
    </source>
</evidence>
<dbReference type="Pfam" id="PF00144">
    <property type="entry name" value="Beta-lactamase"/>
    <property type="match status" value="1"/>
</dbReference>
<dbReference type="EMBL" id="JAUOEK010000154">
    <property type="protein sequence ID" value="MDO5971382.1"/>
    <property type="molecule type" value="Genomic_DNA"/>
</dbReference>
<name>A0ABT8WEF4_9FLAO</name>
<dbReference type="GO" id="GO:0016787">
    <property type="term" value="F:hydrolase activity"/>
    <property type="evidence" value="ECO:0007669"/>
    <property type="project" value="UniProtKB-KW"/>
</dbReference>
<keyword evidence="4" id="KW-1185">Reference proteome</keyword>
<gene>
    <name evidence="3" type="ORF">Q4Q35_16370</name>
</gene>
<evidence type="ECO:0000256" key="1">
    <source>
        <dbReference type="SAM" id="SignalP"/>
    </source>
</evidence>
<evidence type="ECO:0000259" key="2">
    <source>
        <dbReference type="Pfam" id="PF00144"/>
    </source>
</evidence>
<dbReference type="PANTHER" id="PTHR46825:SF9">
    <property type="entry name" value="BETA-LACTAMASE-RELATED DOMAIN-CONTAINING PROTEIN"/>
    <property type="match status" value="1"/>
</dbReference>
<dbReference type="Proteomes" id="UP001176883">
    <property type="component" value="Unassembled WGS sequence"/>
</dbReference>
<keyword evidence="3" id="KW-0378">Hydrolase</keyword>